<gene>
    <name evidence="1" type="ordered locus">Ctu_3p00260</name>
</gene>
<sequence>MEYDMAIHLITTCSSSKAAAPGSRVFPYHNTDLSAAMATWRALLNSESSAAKFTTRELYRGTHWKRAVSAMTCWPETELWVISAGLGLRHATDPALPYEATFHAMTHAPAAVWKSLTTQPPFPGRCASIAELMHTYPGDNFVIAGSPVYISAAEKDIVTGLDALDSAPVQLTVVTSKKYTGPLQTYVAASNAGMLSQLNANMTTLNISYALNIIKGLITARQY</sequence>
<reference evidence="2" key="2">
    <citation type="journal article" date="2011" name="J. Bacteriol.">
        <title>Complete genome sequence of Cronobacter turicensis LMG 23827, a food-borne pathogen causing deaths in neonates.</title>
        <authorList>
            <person name="Stephan R."/>
            <person name="Lehner A."/>
            <person name="Tischler P."/>
            <person name="Rattei T."/>
        </authorList>
    </citation>
    <scope>NUCLEOTIDE SEQUENCE [LARGE SCALE GENOMIC DNA]</scope>
    <source>
        <strain evidence="2">DSM 18703 / CCUG 55852 / LMG 23827 / z3032</strain>
    </source>
</reference>
<evidence type="ECO:0000313" key="2">
    <source>
        <dbReference type="Proteomes" id="UP000002069"/>
    </source>
</evidence>
<dbReference type="HOGENOM" id="CLU_081532_0_0_6"/>
<dbReference type="AlphaFoldDB" id="C9Y5T6"/>
<organism evidence="1 2">
    <name type="scientific">Cronobacter turicensis (strain DSM 18703 / CCUG 55852 / LMG 23827 / z3032)</name>
    <dbReference type="NCBI Taxonomy" id="693216"/>
    <lineage>
        <taxon>Bacteria</taxon>
        <taxon>Pseudomonadati</taxon>
        <taxon>Pseudomonadota</taxon>
        <taxon>Gammaproteobacteria</taxon>
        <taxon>Enterobacterales</taxon>
        <taxon>Enterobacteriaceae</taxon>
        <taxon>Cronobacter</taxon>
    </lineage>
</organism>
<keyword evidence="2" id="KW-1185">Reference proteome</keyword>
<reference evidence="1 2" key="1">
    <citation type="journal article" date="2010" name="J. Bacteriol.">
        <title>Complete Genome Sequence of Cronobacter turicensis LMG 23827, a foodborne pathogen causing deaths in neonates.</title>
        <authorList>
            <person name="Stephan R."/>
            <person name="Lehner A."/>
            <person name="Tischler P."/>
            <person name="Rattei T."/>
        </authorList>
    </citation>
    <scope>NUCLEOTIDE SEQUENCE [LARGE SCALE GENOMIC DNA]</scope>
    <source>
        <strain evidence="2">DSM 18703 / CCUG 55852 / LMG 23827 / z3032</strain>
        <plasmid evidence="1 2">pCTU3</plasmid>
    </source>
</reference>
<dbReference type="KEGG" id="ctu:Ctu_3p00260"/>
<evidence type="ECO:0000313" key="1">
    <source>
        <dbReference type="EMBL" id="CBA34731.1"/>
    </source>
</evidence>
<evidence type="ECO:0008006" key="3">
    <source>
        <dbReference type="Google" id="ProtNLM"/>
    </source>
</evidence>
<proteinExistence type="predicted"/>
<dbReference type="EMBL" id="FN543096">
    <property type="protein sequence ID" value="CBA34731.1"/>
    <property type="molecule type" value="Genomic_DNA"/>
</dbReference>
<geneLocation type="plasmid" evidence="1 2">
    <name>pCTU3</name>
</geneLocation>
<keyword evidence="1" id="KW-0614">Plasmid</keyword>
<accession>C9Y5T6</accession>
<protein>
    <recommendedName>
        <fullName evidence="3">TgtA5 cluster protein 2</fullName>
    </recommendedName>
</protein>
<name>C9Y5T6_CROTZ</name>
<dbReference type="Proteomes" id="UP000002069">
    <property type="component" value="Plasmid pCTU3"/>
</dbReference>